<keyword evidence="2" id="KW-0520">NAD</keyword>
<dbReference type="GO" id="GO:0009225">
    <property type="term" value="P:nucleotide-sugar metabolic process"/>
    <property type="evidence" value="ECO:0007669"/>
    <property type="project" value="InterPro"/>
</dbReference>
<evidence type="ECO:0000256" key="2">
    <source>
        <dbReference type="ARBA" id="ARBA00023027"/>
    </source>
</evidence>
<dbReference type="Gene3D" id="3.40.50.720">
    <property type="entry name" value="NAD(P)-binding Rossmann-like Domain"/>
    <property type="match status" value="1"/>
</dbReference>
<keyword evidence="3" id="KW-0456">Lyase</keyword>
<feature type="domain" description="NAD(P)-binding" evidence="4">
    <location>
        <begin position="8"/>
        <end position="330"/>
    </location>
</feature>
<dbReference type="InterPro" id="IPR036291">
    <property type="entry name" value="NAD(P)-bd_dom_sf"/>
</dbReference>
<dbReference type="NCBIfam" id="TIGR01181">
    <property type="entry name" value="dTDP_gluc_dehyt"/>
    <property type="match status" value="1"/>
</dbReference>
<proteinExistence type="predicted"/>
<sequence length="359" mass="40861">MRNKKTILITGGAGFIGSALIRHIIKNTQHTVVNVDKLTYSGNLQSLESIEVSKYYIFEQVDICNENELLRIFRKNQPDIVMHLAAESHVDRSIDSPGDFVQTNIVGTFTLLEQSKNFWQSLKGSKKENFRFLYVSTDEVYGDLAGTSNFFTEESACRPSSPYSASKASSDHLVRAWHRTYDLPVLITHCSNNYGPYQFPEKLIPHVILNALVGKNLPVYGDGKQIRDWLYVDDHVYALINIALNAKVGETYNIGGNNELQNIEVVKKVCSILDELVPNKLNGMSSFSDLITYVEDRPGHDVRYAINTSKINKDLGWEPQEDFESGIRKTVDWYLNNKAWYENIQNGSYQLERLGVNYK</sequence>
<dbReference type="SUPFAM" id="SSF51735">
    <property type="entry name" value="NAD(P)-binding Rossmann-fold domains"/>
    <property type="match status" value="1"/>
</dbReference>
<dbReference type="CDD" id="cd05246">
    <property type="entry name" value="dTDP_GD_SDR_e"/>
    <property type="match status" value="1"/>
</dbReference>
<dbReference type="EMBL" id="UINC01040949">
    <property type="protein sequence ID" value="SVB41536.1"/>
    <property type="molecule type" value="Genomic_DNA"/>
</dbReference>
<dbReference type="Gene3D" id="3.90.25.10">
    <property type="entry name" value="UDP-galactose 4-epimerase, domain 1"/>
    <property type="match status" value="1"/>
</dbReference>
<dbReference type="GO" id="GO:0008460">
    <property type="term" value="F:dTDP-glucose 4,6-dehydratase activity"/>
    <property type="evidence" value="ECO:0007669"/>
    <property type="project" value="InterPro"/>
</dbReference>
<evidence type="ECO:0000256" key="1">
    <source>
        <dbReference type="ARBA" id="ARBA00001911"/>
    </source>
</evidence>
<gene>
    <name evidence="5" type="ORF">METZ01_LOCUS194390</name>
</gene>
<comment type="cofactor">
    <cofactor evidence="1">
        <name>NAD(+)</name>
        <dbReference type="ChEBI" id="CHEBI:57540"/>
    </cofactor>
</comment>
<evidence type="ECO:0000256" key="3">
    <source>
        <dbReference type="ARBA" id="ARBA00023239"/>
    </source>
</evidence>
<dbReference type="PANTHER" id="PTHR43000">
    <property type="entry name" value="DTDP-D-GLUCOSE 4,6-DEHYDRATASE-RELATED"/>
    <property type="match status" value="1"/>
</dbReference>
<accession>A0A382DSR5</accession>
<name>A0A382DSR5_9ZZZZ</name>
<organism evidence="5">
    <name type="scientific">marine metagenome</name>
    <dbReference type="NCBI Taxonomy" id="408172"/>
    <lineage>
        <taxon>unclassified sequences</taxon>
        <taxon>metagenomes</taxon>
        <taxon>ecological metagenomes</taxon>
    </lineage>
</organism>
<dbReference type="AlphaFoldDB" id="A0A382DSR5"/>
<dbReference type="InterPro" id="IPR016040">
    <property type="entry name" value="NAD(P)-bd_dom"/>
</dbReference>
<evidence type="ECO:0000259" key="4">
    <source>
        <dbReference type="Pfam" id="PF16363"/>
    </source>
</evidence>
<reference evidence="5" key="1">
    <citation type="submission" date="2018-05" db="EMBL/GenBank/DDBJ databases">
        <authorList>
            <person name="Lanie J.A."/>
            <person name="Ng W.-L."/>
            <person name="Kazmierczak K.M."/>
            <person name="Andrzejewski T.M."/>
            <person name="Davidsen T.M."/>
            <person name="Wayne K.J."/>
            <person name="Tettelin H."/>
            <person name="Glass J.I."/>
            <person name="Rusch D."/>
            <person name="Podicherti R."/>
            <person name="Tsui H.-C.T."/>
            <person name="Winkler M.E."/>
        </authorList>
    </citation>
    <scope>NUCLEOTIDE SEQUENCE</scope>
</reference>
<protein>
    <recommendedName>
        <fullName evidence="4">NAD(P)-binding domain-containing protein</fullName>
    </recommendedName>
</protein>
<dbReference type="InterPro" id="IPR005888">
    <property type="entry name" value="dTDP_Gluc_deHydtase"/>
</dbReference>
<dbReference type="Pfam" id="PF16363">
    <property type="entry name" value="GDP_Man_Dehyd"/>
    <property type="match status" value="1"/>
</dbReference>
<evidence type="ECO:0000313" key="5">
    <source>
        <dbReference type="EMBL" id="SVB41536.1"/>
    </source>
</evidence>